<dbReference type="InterPro" id="IPR052380">
    <property type="entry name" value="Viral_DNA_packaging_terminase"/>
</dbReference>
<dbReference type="Gene3D" id="3.40.50.300">
    <property type="entry name" value="P-loop containing nucleotide triphosphate hydrolases"/>
    <property type="match status" value="1"/>
</dbReference>
<reference evidence="3" key="1">
    <citation type="submission" date="2021-02" db="EMBL/GenBank/DDBJ databases">
        <title>Infant gut strain persistence is associated with maternal origin, phylogeny, and functional potential including surface adhesion and iron acquisition.</title>
        <authorList>
            <person name="Lou Y.C."/>
        </authorList>
    </citation>
    <scope>NUCLEOTIDE SEQUENCE</scope>
    <source>
        <strain evidence="3">L3_108_103G1_dasL3_108_103G1_concoct_2</strain>
    </source>
</reference>
<comment type="caution">
    <text evidence="3">The sequence shown here is derived from an EMBL/GenBank/DDBJ whole genome shotgun (WGS) entry which is preliminary data.</text>
</comment>
<dbReference type="Pfam" id="PF04466">
    <property type="entry name" value="Terminase_3"/>
    <property type="match status" value="1"/>
</dbReference>
<dbReference type="PANTHER" id="PTHR39184:SF1">
    <property type="entry name" value="PBSX PHAGE TERMINASE LARGE SUBUNIT"/>
    <property type="match status" value="1"/>
</dbReference>
<evidence type="ECO:0000313" key="4">
    <source>
        <dbReference type="Proteomes" id="UP000753219"/>
    </source>
</evidence>
<dbReference type="Proteomes" id="UP000753219">
    <property type="component" value="Unassembled WGS sequence"/>
</dbReference>
<sequence length="444" mass="51630">MTSNKKTVKLSDIIIPKFQPLVNDREHMHQILTSGRAGTKSSAMAIMADFLIVSEDDSAAVIMRKHHNKLRKTVYQECVRAIGRLGLSKKHFTITRSPMQITYKKNGNTIYFTGSDSIDDTKGMIDEKNHIRLVVLDELTEFFDKGEGEDEILNIVATFVRGNDEDFRMMYLYNPPKNPKAPVNEWCRKMEQRADCIHIHTDYRDVPMKWLGRKLIDEAEAMKLADFKMYRWIWLGEAVGLDDLIYYMFDEEHHVRKTNSEDNITLYGVGVDYGQMNPTTYQVVGLDFSNKRIQGLDEYYHCGRTSGRQKSPSEYAKDFKDLIDSIYEQYGHKPVFCFIDPSARGLKEEIKRLCPEIQFPDVDNSVELGISRVQKLLIYNALSFTNKQKELKSEIYIYGYDPDSIERGIEKPLKENDHCMDALRYVVMGLWKYIVNMLPILRKE</sequence>
<dbReference type="InterPro" id="IPR035412">
    <property type="entry name" value="Terminase_L_N"/>
</dbReference>
<dbReference type="AlphaFoldDB" id="A0A942W7B2"/>
<dbReference type="NCBIfam" id="TIGR01547">
    <property type="entry name" value="phage_term_2"/>
    <property type="match status" value="1"/>
</dbReference>
<feature type="domain" description="Phage terminase large subunit N-terminal" evidence="1">
    <location>
        <begin position="27"/>
        <end position="237"/>
    </location>
</feature>
<evidence type="ECO:0000259" key="1">
    <source>
        <dbReference type="Pfam" id="PF04466"/>
    </source>
</evidence>
<evidence type="ECO:0000313" key="3">
    <source>
        <dbReference type="EMBL" id="MBS4883246.1"/>
    </source>
</evidence>
<dbReference type="GeneID" id="92793462"/>
<dbReference type="RefSeq" id="WP_004799566.1">
    <property type="nucleotide sequence ID" value="NZ_CABKNA010000004.1"/>
</dbReference>
<dbReference type="InterPro" id="IPR035413">
    <property type="entry name" value="Terminase_L_C"/>
</dbReference>
<dbReference type="InterPro" id="IPR027417">
    <property type="entry name" value="P-loop_NTPase"/>
</dbReference>
<proteinExistence type="predicted"/>
<accession>A0A942W7B2</accession>
<name>A0A942W7B2_9FIRM</name>
<organism evidence="3 4">
    <name type="scientific">Amedibacillus dolichus</name>
    <dbReference type="NCBI Taxonomy" id="31971"/>
    <lineage>
        <taxon>Bacteria</taxon>
        <taxon>Bacillati</taxon>
        <taxon>Bacillota</taxon>
        <taxon>Erysipelotrichia</taxon>
        <taxon>Erysipelotrichales</taxon>
        <taxon>Erysipelotrichaceae</taxon>
        <taxon>Amedibacillus</taxon>
    </lineage>
</organism>
<dbReference type="Pfam" id="PF17288">
    <property type="entry name" value="Terminase_3C"/>
    <property type="match status" value="1"/>
</dbReference>
<protein>
    <submittedName>
        <fullName evidence="3">PBSX family phage terminase large subunit</fullName>
    </submittedName>
</protein>
<dbReference type="InterPro" id="IPR006437">
    <property type="entry name" value="Phage_terminase_lsu"/>
</dbReference>
<dbReference type="Gene3D" id="3.30.420.280">
    <property type="match status" value="1"/>
</dbReference>
<evidence type="ECO:0000259" key="2">
    <source>
        <dbReference type="Pfam" id="PF17288"/>
    </source>
</evidence>
<dbReference type="PANTHER" id="PTHR39184">
    <property type="match status" value="1"/>
</dbReference>
<gene>
    <name evidence="3" type="ORF">KHZ85_00530</name>
</gene>
<feature type="domain" description="Phage terminase large subunit C-terminal" evidence="2">
    <location>
        <begin position="272"/>
        <end position="427"/>
    </location>
</feature>
<dbReference type="EMBL" id="JAGZMZ010000001">
    <property type="protein sequence ID" value="MBS4883246.1"/>
    <property type="molecule type" value="Genomic_DNA"/>
</dbReference>